<feature type="region of interest" description="Disordered" evidence="1">
    <location>
        <begin position="78"/>
        <end position="105"/>
    </location>
</feature>
<dbReference type="Proteomes" id="UP000033123">
    <property type="component" value="Chromosome"/>
</dbReference>
<dbReference type="KEGG" id="msj:MSSAC_1127"/>
<gene>
    <name evidence="2" type="ORF">MSSAC_1127</name>
</gene>
<dbReference type="HOGENOM" id="CLU_1237924_0_0_2"/>
<dbReference type="EMBL" id="CP009508">
    <property type="protein sequence ID" value="AKB35717.1"/>
    <property type="molecule type" value="Genomic_DNA"/>
</dbReference>
<evidence type="ECO:0000313" key="2">
    <source>
        <dbReference type="EMBL" id="AKB35717.1"/>
    </source>
</evidence>
<dbReference type="GeneID" id="24870717"/>
<proteinExistence type="predicted"/>
<dbReference type="PATRIC" id="fig|1434118.4.peg.1445"/>
<evidence type="ECO:0000313" key="3">
    <source>
        <dbReference type="Proteomes" id="UP000033123"/>
    </source>
</evidence>
<dbReference type="STRING" id="1434118.MSSAC_1127"/>
<organism evidence="2 3">
    <name type="scientific">Methanosarcina siciliae C2J</name>
    <dbReference type="NCBI Taxonomy" id="1434118"/>
    <lineage>
        <taxon>Archaea</taxon>
        <taxon>Methanobacteriati</taxon>
        <taxon>Methanobacteriota</taxon>
        <taxon>Stenosarchaea group</taxon>
        <taxon>Methanomicrobia</taxon>
        <taxon>Methanosarcinales</taxon>
        <taxon>Methanosarcinaceae</taxon>
        <taxon>Methanosarcina</taxon>
    </lineage>
</organism>
<accession>A0A0E3PLM9</accession>
<protein>
    <submittedName>
        <fullName evidence="2">Uncharacterized protein</fullName>
    </submittedName>
</protein>
<evidence type="ECO:0000256" key="1">
    <source>
        <dbReference type="SAM" id="MobiDB-lite"/>
    </source>
</evidence>
<sequence length="230" mass="25126">MKPANRFVLFCLLLISFLSLNYICVSDEIGTLAHCSDSESCTGNIIIAGVWNSAISSVESESINEVDSPDAIEFFNNSSSNDDESFNNSDRNNNESSNNSDPSANSEADLLEVLSSVLVIPSDNEKQSYWKLDIKGTSNGTSNITIDIIQVWWNSSQVNESHLIKITIKESEFFNGSKSSGELIDGTDYSFPSNSTVDLKSYFDSDASYLTPLTINITMGDGSVKNYASI</sequence>
<name>A0A0E3PLM9_9EURY</name>
<reference evidence="2 3" key="1">
    <citation type="submission" date="2014-07" db="EMBL/GenBank/DDBJ databases">
        <title>Methanogenic archaea and the global carbon cycle.</title>
        <authorList>
            <person name="Henriksen J.R."/>
            <person name="Luke J."/>
            <person name="Reinhart S."/>
            <person name="Benedict M.N."/>
            <person name="Youngblut N.D."/>
            <person name="Metcalf M.E."/>
            <person name="Whitaker R.J."/>
            <person name="Metcalf W.W."/>
        </authorList>
    </citation>
    <scope>NUCLEOTIDE SEQUENCE [LARGE SCALE GENOMIC DNA]</scope>
    <source>
        <strain evidence="2 3">C2J</strain>
    </source>
</reference>
<dbReference type="AlphaFoldDB" id="A0A0E3PLM9"/>
<dbReference type="RefSeq" id="WP_048180858.1">
    <property type="nucleotide sequence ID" value="NZ_CP009508.1"/>
</dbReference>